<reference evidence="2" key="1">
    <citation type="submission" date="2019-01" db="EMBL/GenBank/DDBJ databases">
        <title>Genomic analysis of Salicibibacter sp. NKC3-5.</title>
        <authorList>
            <person name="Oh Y.J."/>
        </authorList>
    </citation>
    <scope>NUCLEOTIDE SEQUENCE [LARGE SCALE GENOMIC DNA]</scope>
    <source>
        <strain evidence="2">NKC3-5</strain>
    </source>
</reference>
<evidence type="ECO:0000313" key="2">
    <source>
        <dbReference type="Proteomes" id="UP000319756"/>
    </source>
</evidence>
<keyword evidence="2" id="KW-1185">Reference proteome</keyword>
<accession>A0A514LHQ8</accession>
<dbReference type="OrthoDB" id="2979660at2"/>
<evidence type="ECO:0000313" key="1">
    <source>
        <dbReference type="EMBL" id="QDI91380.1"/>
    </source>
</evidence>
<organism evidence="1 2">
    <name type="scientific">Salicibibacter halophilus</name>
    <dbReference type="NCBI Taxonomy" id="2502791"/>
    <lineage>
        <taxon>Bacteria</taxon>
        <taxon>Bacillati</taxon>
        <taxon>Bacillota</taxon>
        <taxon>Bacilli</taxon>
        <taxon>Bacillales</taxon>
        <taxon>Bacillaceae</taxon>
        <taxon>Salicibibacter</taxon>
    </lineage>
</organism>
<proteinExistence type="predicted"/>
<gene>
    <name evidence="1" type="ORF">EPH95_09490</name>
</gene>
<sequence length="89" mass="10621">MNVRTFMKVKRHRRYPIVETFSKEITKSPWEQFKEDSVKEIVIRVNREQGTQAQHLQVIHDYLCECRPFLSVAQINELGNDLLKMFGLK</sequence>
<protein>
    <submittedName>
        <fullName evidence="1">Uncharacterized protein</fullName>
    </submittedName>
</protein>
<dbReference type="KEGG" id="sale:EPH95_09490"/>
<dbReference type="EMBL" id="CP035485">
    <property type="protein sequence ID" value="QDI91380.1"/>
    <property type="molecule type" value="Genomic_DNA"/>
</dbReference>
<dbReference type="Proteomes" id="UP000319756">
    <property type="component" value="Chromosome"/>
</dbReference>
<dbReference type="RefSeq" id="WP_142089422.1">
    <property type="nucleotide sequence ID" value="NZ_CP035485.1"/>
</dbReference>
<name>A0A514LHQ8_9BACI</name>
<dbReference type="AlphaFoldDB" id="A0A514LHQ8"/>